<accession>A0A7J7K4X9</accession>
<dbReference type="GO" id="GO:0015074">
    <property type="term" value="P:DNA integration"/>
    <property type="evidence" value="ECO:0007669"/>
    <property type="project" value="InterPro"/>
</dbReference>
<dbReference type="Proteomes" id="UP000593567">
    <property type="component" value="Unassembled WGS sequence"/>
</dbReference>
<dbReference type="InterPro" id="IPR050951">
    <property type="entry name" value="Retrovirus_Pol_polyprotein"/>
</dbReference>
<evidence type="ECO:0000259" key="1">
    <source>
        <dbReference type="PROSITE" id="PS50994"/>
    </source>
</evidence>
<dbReference type="GO" id="GO:0003676">
    <property type="term" value="F:nucleic acid binding"/>
    <property type="evidence" value="ECO:0007669"/>
    <property type="project" value="InterPro"/>
</dbReference>
<dbReference type="InterPro" id="IPR041588">
    <property type="entry name" value="Integrase_H2C2"/>
</dbReference>
<dbReference type="InterPro" id="IPR036397">
    <property type="entry name" value="RNaseH_sf"/>
</dbReference>
<dbReference type="PANTHER" id="PTHR37984:SF15">
    <property type="entry name" value="INTEGRASE CATALYTIC DOMAIN-CONTAINING PROTEIN"/>
    <property type="match status" value="1"/>
</dbReference>
<dbReference type="PANTHER" id="PTHR37984">
    <property type="entry name" value="PROTEIN CBG26694"/>
    <property type="match status" value="1"/>
</dbReference>
<evidence type="ECO:0000313" key="3">
    <source>
        <dbReference type="Proteomes" id="UP000593567"/>
    </source>
</evidence>
<dbReference type="InterPro" id="IPR001584">
    <property type="entry name" value="Integrase_cat-core"/>
</dbReference>
<keyword evidence="3" id="KW-1185">Reference proteome</keyword>
<proteinExistence type="predicted"/>
<comment type="caution">
    <text evidence="2">The sequence shown here is derived from an EMBL/GenBank/DDBJ whole genome shotgun (WGS) entry which is preliminary data.</text>
</comment>
<gene>
    <name evidence="2" type="ORF">EB796_008488</name>
</gene>
<organism evidence="2 3">
    <name type="scientific">Bugula neritina</name>
    <name type="common">Brown bryozoan</name>
    <name type="synonym">Sertularia neritina</name>
    <dbReference type="NCBI Taxonomy" id="10212"/>
    <lineage>
        <taxon>Eukaryota</taxon>
        <taxon>Metazoa</taxon>
        <taxon>Spiralia</taxon>
        <taxon>Lophotrochozoa</taxon>
        <taxon>Bryozoa</taxon>
        <taxon>Gymnolaemata</taxon>
        <taxon>Cheilostomatida</taxon>
        <taxon>Flustrina</taxon>
        <taxon>Buguloidea</taxon>
        <taxon>Bugulidae</taxon>
        <taxon>Bugula</taxon>
    </lineage>
</organism>
<dbReference type="Pfam" id="PF17921">
    <property type="entry name" value="Integrase_H2C2"/>
    <property type="match status" value="1"/>
</dbReference>
<dbReference type="SUPFAM" id="SSF53098">
    <property type="entry name" value="Ribonuclease H-like"/>
    <property type="match status" value="1"/>
</dbReference>
<dbReference type="PROSITE" id="PS50994">
    <property type="entry name" value="INTEGRASE"/>
    <property type="match status" value="1"/>
</dbReference>
<name>A0A7J7K4X9_BUGNE</name>
<reference evidence="2" key="1">
    <citation type="submission" date="2020-06" db="EMBL/GenBank/DDBJ databases">
        <title>Draft genome of Bugula neritina, a colonial animal packing powerful symbionts and potential medicines.</title>
        <authorList>
            <person name="Rayko M."/>
        </authorList>
    </citation>
    <scope>NUCLEOTIDE SEQUENCE [LARGE SCALE GENOMIC DNA]</scope>
    <source>
        <strain evidence="2">Kwan_BN1</strain>
    </source>
</reference>
<dbReference type="InterPro" id="IPR012337">
    <property type="entry name" value="RNaseH-like_sf"/>
</dbReference>
<dbReference type="Gene3D" id="1.10.340.70">
    <property type="match status" value="1"/>
</dbReference>
<protein>
    <recommendedName>
        <fullName evidence="1">Integrase catalytic domain-containing protein</fullName>
    </recommendedName>
</protein>
<evidence type="ECO:0000313" key="2">
    <source>
        <dbReference type="EMBL" id="KAF6033205.1"/>
    </source>
</evidence>
<dbReference type="OrthoDB" id="10051443at2759"/>
<sequence length="245" mass="27924">MSGHLGVKKTTDRVLSNFFWPGLNGDVVRFCQSCDICQKTVKKGSVMKVPVQETPLIDTPFKRCAIDLVGPINPPSEKGHRYILTLVDYATRYPEATPLKNIDSATVAEALLDMYSRVGIPEEVISDQGTQFISDYMKEFTRLLDMRQLPTSPYHAMANGLVEKFNGTLKSMLKKLCAKEPRQWHRFINAALFAYREVPQESTGFAPFELLYGRTVRGPMYILRQLWTKEDTADEVKTCYQHVFD</sequence>
<dbReference type="AlphaFoldDB" id="A0A7J7K4X9"/>
<dbReference type="FunFam" id="3.30.420.10:FF:000032">
    <property type="entry name" value="Retrovirus-related Pol polyprotein from transposon 297-like Protein"/>
    <property type="match status" value="1"/>
</dbReference>
<dbReference type="EMBL" id="VXIV02001429">
    <property type="protein sequence ID" value="KAF6033205.1"/>
    <property type="molecule type" value="Genomic_DNA"/>
</dbReference>
<dbReference type="Pfam" id="PF00665">
    <property type="entry name" value="rve"/>
    <property type="match status" value="1"/>
</dbReference>
<dbReference type="Gene3D" id="3.30.420.10">
    <property type="entry name" value="Ribonuclease H-like superfamily/Ribonuclease H"/>
    <property type="match status" value="1"/>
</dbReference>
<feature type="domain" description="Integrase catalytic" evidence="1">
    <location>
        <begin position="56"/>
        <end position="215"/>
    </location>
</feature>